<evidence type="ECO:0000259" key="6">
    <source>
        <dbReference type="PROSITE" id="PS50893"/>
    </source>
</evidence>
<dbReference type="SMART" id="SM00382">
    <property type="entry name" value="AAA"/>
    <property type="match status" value="1"/>
</dbReference>
<proteinExistence type="inferred from homology"/>
<evidence type="ECO:0000256" key="3">
    <source>
        <dbReference type="ARBA" id="ARBA00020019"/>
    </source>
</evidence>
<dbReference type="PROSITE" id="PS00211">
    <property type="entry name" value="ABC_TRANSPORTER_1"/>
    <property type="match status" value="1"/>
</dbReference>
<comment type="similarity">
    <text evidence="2">Belongs to the ABC transporter superfamily.</text>
</comment>
<dbReference type="InterPro" id="IPR003439">
    <property type="entry name" value="ABC_transporter-like_ATP-bd"/>
</dbReference>
<dbReference type="FunFam" id="3.40.50.300:FF:000056">
    <property type="entry name" value="Cell division ATP-binding protein FtsE"/>
    <property type="match status" value="1"/>
</dbReference>
<dbReference type="Gene3D" id="3.40.50.300">
    <property type="entry name" value="P-loop containing nucleotide triphosphate hydrolases"/>
    <property type="match status" value="1"/>
</dbReference>
<dbReference type="InterPro" id="IPR015854">
    <property type="entry name" value="ABC_transpr_LolD-like"/>
</dbReference>
<dbReference type="SUPFAM" id="SSF52540">
    <property type="entry name" value="P-loop containing nucleoside triphosphate hydrolases"/>
    <property type="match status" value="1"/>
</dbReference>
<dbReference type="PROSITE" id="PS50893">
    <property type="entry name" value="ABC_TRANSPORTER_2"/>
    <property type="match status" value="1"/>
</dbReference>
<dbReference type="RefSeq" id="WP_200609597.1">
    <property type="nucleotide sequence ID" value="NZ_JAEHHL010000005.1"/>
</dbReference>
<comment type="caution">
    <text evidence="7">The sequence shown here is derived from an EMBL/GenBank/DDBJ whole genome shotgun (WGS) entry which is preliminary data.</text>
</comment>
<organism evidence="7 8">
    <name type="scientific">Thermohalobaculum xanthum</name>
    <dbReference type="NCBI Taxonomy" id="2753746"/>
    <lineage>
        <taxon>Bacteria</taxon>
        <taxon>Pseudomonadati</taxon>
        <taxon>Pseudomonadota</taxon>
        <taxon>Alphaproteobacteria</taxon>
        <taxon>Rhodobacterales</taxon>
        <taxon>Paracoccaceae</taxon>
        <taxon>Thermohalobaculum</taxon>
    </lineage>
</organism>
<sequence>MISLEKISFGYDGRTTLKELDLEVPAGSFHFLTGPSGAGKTTLLKLLHLEHRPDTGRIGLFGEDIQPADPRQRTRLRRRIGVVFQDFRLIEHMSVSDNIALPLRLQGKPMATHGDDVIELVQWVGLTERADALPRTLSAGEKQRAAIARAVITSPELIIADEPTGNIDAEMGMRILRLLVELNRLGKTVMVATHDLGLIRAAKSLVSARTLRLSEGRLMQAASDL</sequence>
<evidence type="ECO:0000256" key="1">
    <source>
        <dbReference type="ARBA" id="ARBA00002579"/>
    </source>
</evidence>
<reference evidence="7" key="1">
    <citation type="submission" date="2020-12" db="EMBL/GenBank/DDBJ databases">
        <title>Bacterial taxonomy.</title>
        <authorList>
            <person name="Pan X."/>
        </authorList>
    </citation>
    <scope>NUCLEOTIDE SEQUENCE</scope>
    <source>
        <strain evidence="7">M0105</strain>
    </source>
</reference>
<dbReference type="GO" id="GO:0005524">
    <property type="term" value="F:ATP binding"/>
    <property type="evidence" value="ECO:0007669"/>
    <property type="project" value="UniProtKB-KW"/>
</dbReference>
<evidence type="ECO:0000256" key="4">
    <source>
        <dbReference type="ARBA" id="ARBA00022741"/>
    </source>
</evidence>
<dbReference type="Proteomes" id="UP000655420">
    <property type="component" value="Unassembled WGS sequence"/>
</dbReference>
<feature type="domain" description="ABC transporter" evidence="6">
    <location>
        <begin position="2"/>
        <end position="221"/>
    </location>
</feature>
<dbReference type="GO" id="GO:0016887">
    <property type="term" value="F:ATP hydrolysis activity"/>
    <property type="evidence" value="ECO:0007669"/>
    <property type="project" value="InterPro"/>
</dbReference>
<dbReference type="InterPro" id="IPR003593">
    <property type="entry name" value="AAA+_ATPase"/>
</dbReference>
<dbReference type="GO" id="GO:0022857">
    <property type="term" value="F:transmembrane transporter activity"/>
    <property type="evidence" value="ECO:0007669"/>
    <property type="project" value="TreeGrafter"/>
</dbReference>
<dbReference type="PANTHER" id="PTHR24220:SF470">
    <property type="entry name" value="CELL DIVISION ATP-BINDING PROTEIN FTSE"/>
    <property type="match status" value="1"/>
</dbReference>
<gene>
    <name evidence="7" type="ORF">H0I76_09315</name>
</gene>
<keyword evidence="8" id="KW-1185">Reference proteome</keyword>
<evidence type="ECO:0000256" key="5">
    <source>
        <dbReference type="ARBA" id="ARBA00022840"/>
    </source>
</evidence>
<dbReference type="InterPro" id="IPR027417">
    <property type="entry name" value="P-loop_NTPase"/>
</dbReference>
<keyword evidence="4" id="KW-0547">Nucleotide-binding</keyword>
<name>A0A8J7SDR3_9RHOB</name>
<dbReference type="Pfam" id="PF00005">
    <property type="entry name" value="ABC_tran"/>
    <property type="match status" value="1"/>
</dbReference>
<comment type="function">
    <text evidence="1">Part of the ABC transporter FtsEX involved in cellular division. Important for assembly or stability of the septal ring.</text>
</comment>
<keyword evidence="5 7" id="KW-0067">ATP-binding</keyword>
<dbReference type="InterPro" id="IPR017871">
    <property type="entry name" value="ABC_transporter-like_CS"/>
</dbReference>
<dbReference type="PANTHER" id="PTHR24220">
    <property type="entry name" value="IMPORT ATP-BINDING PROTEIN"/>
    <property type="match status" value="1"/>
</dbReference>
<evidence type="ECO:0000313" key="7">
    <source>
        <dbReference type="EMBL" id="MBK0399388.1"/>
    </source>
</evidence>
<protein>
    <recommendedName>
        <fullName evidence="3">Cell division ATP-binding protein FtsE</fullName>
    </recommendedName>
</protein>
<dbReference type="GO" id="GO:0005886">
    <property type="term" value="C:plasma membrane"/>
    <property type="evidence" value="ECO:0007669"/>
    <property type="project" value="TreeGrafter"/>
</dbReference>
<dbReference type="AlphaFoldDB" id="A0A8J7SDR3"/>
<dbReference type="EMBL" id="JAEHHL010000005">
    <property type="protein sequence ID" value="MBK0399388.1"/>
    <property type="molecule type" value="Genomic_DNA"/>
</dbReference>
<evidence type="ECO:0000313" key="8">
    <source>
        <dbReference type="Proteomes" id="UP000655420"/>
    </source>
</evidence>
<evidence type="ECO:0000256" key="2">
    <source>
        <dbReference type="ARBA" id="ARBA00005417"/>
    </source>
</evidence>
<accession>A0A8J7SDR3</accession>